<dbReference type="EMBL" id="NXIG01000017">
    <property type="protein sequence ID" value="RXI28831.1"/>
    <property type="molecule type" value="Genomic_DNA"/>
</dbReference>
<feature type="transmembrane region" description="Helical" evidence="5">
    <location>
        <begin position="6"/>
        <end position="24"/>
    </location>
</feature>
<dbReference type="Gene3D" id="1.20.120.20">
    <property type="entry name" value="Apolipoprotein"/>
    <property type="match status" value="1"/>
</dbReference>
<sequence length="244" mass="26583">MQDFAIFDLIIISITLILGLKGLFRGLIKEVFGIIGIIGAIFVASRISTETGELLAPVLVLENQATIKLIGFVVALVGVWLVVYSAGLVVSKIFSASGLGVIDRIFGFVFGASKIFLIFSVIAYALYQVNSFKKVMDEKFATSAVMPHLISVGSYIIKLDTDSLTNSFDKAVKTVKDTQIVKDATSNLKEEVNSTVDGVQEAIKEEVVQKVEEKIEDTTNTTSEQVDAVKEKLKNIANKPEENK</sequence>
<evidence type="ECO:0000256" key="4">
    <source>
        <dbReference type="ARBA" id="ARBA00023136"/>
    </source>
</evidence>
<gene>
    <name evidence="6" type="ORF">AELL_0836</name>
    <name evidence="7" type="ORF">CP962_12875</name>
</gene>
<dbReference type="OrthoDB" id="5334123at2"/>
<feature type="transmembrane region" description="Helical" evidence="5">
    <location>
        <begin position="69"/>
        <end position="93"/>
    </location>
</feature>
<reference evidence="6 8" key="2">
    <citation type="submission" date="2018-08" db="EMBL/GenBank/DDBJ databases">
        <title>Complete genome of the Arcobacter ellisii type strain LMG 26155.</title>
        <authorList>
            <person name="Miller W.G."/>
            <person name="Yee E."/>
            <person name="Bono J.L."/>
        </authorList>
    </citation>
    <scope>NUCLEOTIDE SEQUENCE [LARGE SCALE GENOMIC DNA]</scope>
    <source>
        <strain evidence="6 8">LMG 26155</strain>
    </source>
</reference>
<evidence type="ECO:0000256" key="2">
    <source>
        <dbReference type="ARBA" id="ARBA00022692"/>
    </source>
</evidence>
<accession>A0A347U6N7</accession>
<evidence type="ECO:0000256" key="3">
    <source>
        <dbReference type="ARBA" id="ARBA00022989"/>
    </source>
</evidence>
<dbReference type="Pfam" id="PF02674">
    <property type="entry name" value="Colicin_V"/>
    <property type="match status" value="1"/>
</dbReference>
<evidence type="ECO:0000313" key="9">
    <source>
        <dbReference type="Proteomes" id="UP000290588"/>
    </source>
</evidence>
<dbReference type="GO" id="GO:0016020">
    <property type="term" value="C:membrane"/>
    <property type="evidence" value="ECO:0007669"/>
    <property type="project" value="UniProtKB-SubCell"/>
</dbReference>
<comment type="subcellular location">
    <subcellularLocation>
        <location evidence="1">Membrane</location>
        <topology evidence="1">Multi-pass membrane protein</topology>
    </subcellularLocation>
</comment>
<proteinExistence type="predicted"/>
<dbReference type="InterPro" id="IPR052719">
    <property type="entry name" value="CvpA-like"/>
</dbReference>
<dbReference type="Proteomes" id="UP000262582">
    <property type="component" value="Chromosome"/>
</dbReference>
<feature type="transmembrane region" description="Helical" evidence="5">
    <location>
        <begin position="105"/>
        <end position="127"/>
    </location>
</feature>
<keyword evidence="4 5" id="KW-0472">Membrane</keyword>
<dbReference type="PANTHER" id="PTHR36926:SF1">
    <property type="entry name" value="COLICIN V PRODUCTION PROTEIN"/>
    <property type="match status" value="1"/>
</dbReference>
<dbReference type="Proteomes" id="UP000290588">
    <property type="component" value="Unassembled WGS sequence"/>
</dbReference>
<dbReference type="PANTHER" id="PTHR36926">
    <property type="entry name" value="COLICIN V PRODUCTION PROTEIN"/>
    <property type="match status" value="1"/>
</dbReference>
<dbReference type="GO" id="GO:0009403">
    <property type="term" value="P:toxin biosynthetic process"/>
    <property type="evidence" value="ECO:0007669"/>
    <property type="project" value="InterPro"/>
</dbReference>
<keyword evidence="2 5" id="KW-0812">Transmembrane</keyword>
<evidence type="ECO:0000256" key="5">
    <source>
        <dbReference type="SAM" id="Phobius"/>
    </source>
</evidence>
<evidence type="ECO:0000313" key="6">
    <source>
        <dbReference type="EMBL" id="AXX94515.1"/>
    </source>
</evidence>
<feature type="transmembrane region" description="Helical" evidence="5">
    <location>
        <begin position="31"/>
        <end position="49"/>
    </location>
</feature>
<dbReference type="RefSeq" id="WP_118916742.1">
    <property type="nucleotide sequence ID" value="NZ_CP032097.1"/>
</dbReference>
<reference evidence="7 9" key="1">
    <citation type="submission" date="2017-09" db="EMBL/GenBank/DDBJ databases">
        <title>Genomics of the genus Arcobacter.</title>
        <authorList>
            <person name="Perez-Cataluna A."/>
            <person name="Figueras M.J."/>
            <person name="Salas-Masso N."/>
        </authorList>
    </citation>
    <scope>NUCLEOTIDE SEQUENCE [LARGE SCALE GENOMIC DNA]</scope>
    <source>
        <strain evidence="7 9">CECT 7837</strain>
    </source>
</reference>
<evidence type="ECO:0000256" key="1">
    <source>
        <dbReference type="ARBA" id="ARBA00004141"/>
    </source>
</evidence>
<keyword evidence="3 5" id="KW-1133">Transmembrane helix</keyword>
<dbReference type="KEGG" id="aell:AELL_0836"/>
<evidence type="ECO:0000313" key="8">
    <source>
        <dbReference type="Proteomes" id="UP000262582"/>
    </source>
</evidence>
<name>A0A347U6N7_9BACT</name>
<keyword evidence="8" id="KW-1185">Reference proteome</keyword>
<dbReference type="EMBL" id="CP032097">
    <property type="protein sequence ID" value="AXX94515.1"/>
    <property type="molecule type" value="Genomic_DNA"/>
</dbReference>
<dbReference type="AlphaFoldDB" id="A0A347U6N7"/>
<dbReference type="InterPro" id="IPR003825">
    <property type="entry name" value="Colicin-V_CvpA"/>
</dbReference>
<organism evidence="7 9">
    <name type="scientific">Arcobacter ellisii</name>
    <dbReference type="NCBI Taxonomy" id="913109"/>
    <lineage>
        <taxon>Bacteria</taxon>
        <taxon>Pseudomonadati</taxon>
        <taxon>Campylobacterota</taxon>
        <taxon>Epsilonproteobacteria</taxon>
        <taxon>Campylobacterales</taxon>
        <taxon>Arcobacteraceae</taxon>
        <taxon>Arcobacter</taxon>
    </lineage>
</organism>
<protein>
    <submittedName>
        <fullName evidence="7">Colicin V synthesis protein</fullName>
    </submittedName>
    <submittedName>
        <fullName evidence="6">CvpA family membrane protein</fullName>
    </submittedName>
</protein>
<evidence type="ECO:0000313" key="7">
    <source>
        <dbReference type="EMBL" id="RXI28831.1"/>
    </source>
</evidence>